<proteinExistence type="predicted"/>
<comment type="catalytic activity">
    <reaction evidence="1">
        <text>Hydrolyzes the link between N-acetylmuramoyl residues and L-amino acid residues in certain cell-wall glycopeptides.</text>
        <dbReference type="EC" id="3.5.1.28"/>
    </reaction>
</comment>
<accession>A0A1H2SPS6</accession>
<dbReference type="Proteomes" id="UP000182944">
    <property type="component" value="Unassembled WGS sequence"/>
</dbReference>
<keyword evidence="3" id="KW-0378">Hydrolase</keyword>
<dbReference type="STRING" id="1545044.SAMN05444276_101690"/>
<dbReference type="RefSeq" id="WP_036730626.1">
    <property type="nucleotide sequence ID" value="NZ_FNNA01000001.1"/>
</dbReference>
<dbReference type="GO" id="GO:0009253">
    <property type="term" value="P:peptidoglycan catabolic process"/>
    <property type="evidence" value="ECO:0007669"/>
    <property type="project" value="InterPro"/>
</dbReference>
<dbReference type="Gene3D" id="2.30.30.40">
    <property type="entry name" value="SH3 Domains"/>
    <property type="match status" value="1"/>
</dbReference>
<dbReference type="CDD" id="cd06583">
    <property type="entry name" value="PGRP"/>
    <property type="match status" value="1"/>
</dbReference>
<dbReference type="InterPro" id="IPR002502">
    <property type="entry name" value="Amidase_domain"/>
</dbReference>
<sequence length="290" mass="31681">MKVIRHKVQDVPFQRARWVGGVIVPEIVILHDTAGRLETGNSAAYLAKNTAGVSVHFVVERDGSITQLVETNRRANHAGKSSFNGRTDCNGFSIGIEIVNPGGMSRASGTGSALVGRSWWGEMFFDPSDDVDLVEMKTPEHGAGVWMSYPQAQIDGLCRLLECLFRDIPSLSDITTHWYVSPGRKVDTNPLFPLDHVKAKILGRDDPADTAADEGASAVQPGSFVQVHSPASPLNLRRWPSFNPNVIAAIPHGATLPVFAQREIDGTQWLKVLFDGREGWVVGRYTAKMP</sequence>
<dbReference type="PANTHER" id="PTHR30417:SF1">
    <property type="entry name" value="N-ACETYLMURAMOYL-L-ALANINE AMIDASE AMID"/>
    <property type="match status" value="1"/>
</dbReference>
<evidence type="ECO:0000256" key="2">
    <source>
        <dbReference type="ARBA" id="ARBA00011901"/>
    </source>
</evidence>
<dbReference type="Pfam" id="PF08239">
    <property type="entry name" value="SH3_3"/>
    <property type="match status" value="1"/>
</dbReference>
<dbReference type="AlphaFoldDB" id="A0A1H2SPS6"/>
<keyword evidence="4" id="KW-0961">Cell wall biogenesis/degradation</keyword>
<feature type="domain" description="N-acetylmuramoyl-L-alanine amidase" evidence="5">
    <location>
        <begin position="11"/>
        <end position="191"/>
    </location>
</feature>
<dbReference type="Pfam" id="PF01510">
    <property type="entry name" value="Amidase_2"/>
    <property type="match status" value="1"/>
</dbReference>
<evidence type="ECO:0000259" key="5">
    <source>
        <dbReference type="SMART" id="SM00644"/>
    </source>
</evidence>
<evidence type="ECO:0000313" key="7">
    <source>
        <dbReference type="Proteomes" id="UP000182944"/>
    </source>
</evidence>
<dbReference type="GO" id="GO:0071555">
    <property type="term" value="P:cell wall organization"/>
    <property type="evidence" value="ECO:0007669"/>
    <property type="project" value="UniProtKB-KW"/>
</dbReference>
<dbReference type="GO" id="GO:0008745">
    <property type="term" value="F:N-acetylmuramoyl-L-alanine amidase activity"/>
    <property type="evidence" value="ECO:0007669"/>
    <property type="project" value="UniProtKB-EC"/>
</dbReference>
<dbReference type="InterPro" id="IPR036505">
    <property type="entry name" value="Amidase/PGRP_sf"/>
</dbReference>
<evidence type="ECO:0000256" key="1">
    <source>
        <dbReference type="ARBA" id="ARBA00001561"/>
    </source>
</evidence>
<dbReference type="OrthoDB" id="9794842at2"/>
<dbReference type="EC" id="3.5.1.28" evidence="2"/>
<dbReference type="InterPro" id="IPR003646">
    <property type="entry name" value="SH3-like_bac-type"/>
</dbReference>
<dbReference type="EMBL" id="FNNA01000001">
    <property type="protein sequence ID" value="SDW33612.1"/>
    <property type="molecule type" value="Genomic_DNA"/>
</dbReference>
<dbReference type="SMART" id="SM00644">
    <property type="entry name" value="Ami_2"/>
    <property type="match status" value="1"/>
</dbReference>
<dbReference type="InterPro" id="IPR051206">
    <property type="entry name" value="NAMLAA_amidase_2"/>
</dbReference>
<dbReference type="SUPFAM" id="SSF55846">
    <property type="entry name" value="N-acetylmuramoyl-L-alanine amidase-like"/>
    <property type="match status" value="1"/>
</dbReference>
<keyword evidence="7" id="KW-1185">Reference proteome</keyword>
<dbReference type="Gene3D" id="3.40.80.10">
    <property type="entry name" value="Peptidoglycan recognition protein-like"/>
    <property type="match status" value="1"/>
</dbReference>
<evidence type="ECO:0000313" key="6">
    <source>
        <dbReference type="EMBL" id="SDW33612.1"/>
    </source>
</evidence>
<evidence type="ECO:0000256" key="3">
    <source>
        <dbReference type="ARBA" id="ARBA00022801"/>
    </source>
</evidence>
<dbReference type="GO" id="GO:0009254">
    <property type="term" value="P:peptidoglycan turnover"/>
    <property type="evidence" value="ECO:0007669"/>
    <property type="project" value="TreeGrafter"/>
</dbReference>
<organism evidence="6 7">
    <name type="scientific">Paracoccus sanguinis</name>
    <dbReference type="NCBI Taxonomy" id="1545044"/>
    <lineage>
        <taxon>Bacteria</taxon>
        <taxon>Pseudomonadati</taxon>
        <taxon>Pseudomonadota</taxon>
        <taxon>Alphaproteobacteria</taxon>
        <taxon>Rhodobacterales</taxon>
        <taxon>Paracoccaceae</taxon>
        <taxon>Paracoccus</taxon>
    </lineage>
</organism>
<gene>
    <name evidence="6" type="ORF">SAMN05444276_101690</name>
</gene>
<evidence type="ECO:0000256" key="4">
    <source>
        <dbReference type="ARBA" id="ARBA00023316"/>
    </source>
</evidence>
<reference evidence="7" key="1">
    <citation type="submission" date="2016-10" db="EMBL/GenBank/DDBJ databases">
        <authorList>
            <person name="Varghese N."/>
            <person name="Submissions S."/>
        </authorList>
    </citation>
    <scope>NUCLEOTIDE SEQUENCE [LARGE SCALE GENOMIC DNA]</scope>
    <source>
        <strain evidence="7">DSM 29303</strain>
    </source>
</reference>
<name>A0A1H2SPS6_9RHOB</name>
<dbReference type="PANTHER" id="PTHR30417">
    <property type="entry name" value="N-ACETYLMURAMOYL-L-ALANINE AMIDASE AMID"/>
    <property type="match status" value="1"/>
</dbReference>
<protein>
    <recommendedName>
        <fullName evidence="2">N-acetylmuramoyl-L-alanine amidase</fullName>
        <ecNumber evidence="2">3.5.1.28</ecNumber>
    </recommendedName>
</protein>